<evidence type="ECO:0000256" key="1">
    <source>
        <dbReference type="PIRNR" id="PIRNR026508"/>
    </source>
</evidence>
<dbReference type="PIRSF" id="PIRSF026508">
    <property type="entry name" value="TelA"/>
    <property type="match status" value="1"/>
</dbReference>
<proteinExistence type="inferred from homology"/>
<comment type="similarity">
    <text evidence="1">Belongs to the TelA family.</text>
</comment>
<evidence type="ECO:0000256" key="2">
    <source>
        <dbReference type="SAM" id="Coils"/>
    </source>
</evidence>
<keyword evidence="2" id="KW-0175">Coiled coil</keyword>
<dbReference type="AlphaFoldDB" id="A0A1M6NH79"/>
<sequence length="370" mass="42332">MLKINRADRQTEQVVEVVPFDLEKQKQEVAVNVQNSPAIDNILAQIDLADANTIMTYGANITEEIARFSDQILHSMETVKVEDSGNMLVQLNAIMDKFDIKDFEEKKQGLLSRLFNKAKDSIEALFKKYHTMGDEVDKIYVTLKQYEVEINKANNNLEGMFVKNLEYYEQLEQYIYAGELAIKEVRENILPEMQQKAAASGNQLDQVQANNVARMLEMMEQRVHDLKLAENIAIQTMPSIKSIQNGNYNLIRKINSAFIITLPIFKQCLIQSIMLKRQAVQAKAMQALDEKTNELLLRNAQNTALQSKMTAQLASGSFVSVETLQKSWETIVKGIEETKQIQETIRQKRITNSVKLAAFKEEFKNKKMLN</sequence>
<dbReference type="STRING" id="1121421.SAMN02745123_00133"/>
<name>A0A1M6NH79_9FIRM</name>
<dbReference type="PANTHER" id="PTHR38432">
    <property type="entry name" value="TELA-LIKE PROTEIN SAOUHSC_01408"/>
    <property type="match status" value="1"/>
</dbReference>
<dbReference type="Proteomes" id="UP000183997">
    <property type="component" value="Unassembled WGS sequence"/>
</dbReference>
<dbReference type="PANTHER" id="PTHR38432:SF2">
    <property type="entry name" value="TELLURITE RESISTANCE PROTEIN"/>
    <property type="match status" value="1"/>
</dbReference>
<dbReference type="InterPro" id="IPR008863">
    <property type="entry name" value="Toxic_anion-R_TelA"/>
</dbReference>
<dbReference type="EMBL" id="FRAR01000004">
    <property type="protein sequence ID" value="SHJ95088.1"/>
    <property type="molecule type" value="Genomic_DNA"/>
</dbReference>
<protein>
    <submittedName>
        <fullName evidence="3">Uncharacterized conserved protein YaaN involved in tellurite resistance</fullName>
    </submittedName>
</protein>
<reference evidence="4" key="1">
    <citation type="submission" date="2016-11" db="EMBL/GenBank/DDBJ databases">
        <authorList>
            <person name="Varghese N."/>
            <person name="Submissions S."/>
        </authorList>
    </citation>
    <scope>NUCLEOTIDE SEQUENCE [LARGE SCALE GENOMIC DNA]</scope>
    <source>
        <strain evidence="4">DSM 10349</strain>
    </source>
</reference>
<gene>
    <name evidence="3" type="ORF">SAMN02745123_00133</name>
</gene>
<feature type="coiled-coil region" evidence="2">
    <location>
        <begin position="136"/>
        <end position="163"/>
    </location>
</feature>
<accession>A0A1M6NH79</accession>
<keyword evidence="4" id="KW-1185">Reference proteome</keyword>
<evidence type="ECO:0000313" key="4">
    <source>
        <dbReference type="Proteomes" id="UP000183997"/>
    </source>
</evidence>
<dbReference type="Pfam" id="PF05816">
    <property type="entry name" value="TelA"/>
    <property type="match status" value="1"/>
</dbReference>
<organism evidence="3 4">
    <name type="scientific">Desulforamulus aeronauticus DSM 10349</name>
    <dbReference type="NCBI Taxonomy" id="1121421"/>
    <lineage>
        <taxon>Bacteria</taxon>
        <taxon>Bacillati</taxon>
        <taxon>Bacillota</taxon>
        <taxon>Clostridia</taxon>
        <taxon>Eubacteriales</taxon>
        <taxon>Peptococcaceae</taxon>
        <taxon>Desulforamulus</taxon>
    </lineage>
</organism>
<evidence type="ECO:0000313" key="3">
    <source>
        <dbReference type="EMBL" id="SHJ95088.1"/>
    </source>
</evidence>